<organism evidence="6 7">
    <name type="scientific">Amycolatopsis carbonis</name>
    <dbReference type="NCBI Taxonomy" id="715471"/>
    <lineage>
        <taxon>Bacteria</taxon>
        <taxon>Bacillati</taxon>
        <taxon>Actinomycetota</taxon>
        <taxon>Actinomycetes</taxon>
        <taxon>Pseudonocardiales</taxon>
        <taxon>Pseudonocardiaceae</taxon>
        <taxon>Amycolatopsis</taxon>
    </lineage>
</organism>
<name>A0A9Y2IPJ1_9PSEU</name>
<dbReference type="SUPFAM" id="SSF46689">
    <property type="entry name" value="Homeodomain-like"/>
    <property type="match status" value="1"/>
</dbReference>
<feature type="DNA-binding region" description="H-T-H motif" evidence="4">
    <location>
        <begin position="34"/>
        <end position="53"/>
    </location>
</feature>
<gene>
    <name evidence="6" type="ORF">QRX50_21510</name>
</gene>
<accession>A0A9Y2IPJ1</accession>
<evidence type="ECO:0000256" key="2">
    <source>
        <dbReference type="ARBA" id="ARBA00023125"/>
    </source>
</evidence>
<keyword evidence="2 4" id="KW-0238">DNA-binding</keyword>
<dbReference type="PANTHER" id="PTHR30055">
    <property type="entry name" value="HTH-TYPE TRANSCRIPTIONAL REGULATOR RUTR"/>
    <property type="match status" value="1"/>
</dbReference>
<feature type="domain" description="HTH tetR-type" evidence="5">
    <location>
        <begin position="11"/>
        <end position="71"/>
    </location>
</feature>
<keyword evidence="3" id="KW-0804">Transcription</keyword>
<evidence type="ECO:0000256" key="1">
    <source>
        <dbReference type="ARBA" id="ARBA00023015"/>
    </source>
</evidence>
<dbReference type="InterPro" id="IPR001647">
    <property type="entry name" value="HTH_TetR"/>
</dbReference>
<evidence type="ECO:0000256" key="3">
    <source>
        <dbReference type="ARBA" id="ARBA00023163"/>
    </source>
</evidence>
<dbReference type="Pfam" id="PF00440">
    <property type="entry name" value="TetR_N"/>
    <property type="match status" value="1"/>
</dbReference>
<dbReference type="Proteomes" id="UP001236014">
    <property type="component" value="Chromosome"/>
</dbReference>
<dbReference type="PANTHER" id="PTHR30055:SF220">
    <property type="entry name" value="TETR-FAMILY REGULATORY PROTEIN"/>
    <property type="match status" value="1"/>
</dbReference>
<sequence length="196" mass="20974">MTEARTSYHHGNLRAVLLENAERVLEESGPDELSLRQLARDAGVSHGAPRQHFADKRALLDALAERGFEQLGHELEAARADDGAPFAAALLAFARAWVGFATRRPALLDLMFAAKNREDARDLRAVADRTFAATSAMIARAQAGGDVVAGEHVEYAIFATLQGLASLVTSGMSGARPVAQLVDETIATLVDGLRSR</sequence>
<evidence type="ECO:0000313" key="7">
    <source>
        <dbReference type="Proteomes" id="UP001236014"/>
    </source>
</evidence>
<dbReference type="PROSITE" id="PS50977">
    <property type="entry name" value="HTH_TETR_2"/>
    <property type="match status" value="1"/>
</dbReference>
<evidence type="ECO:0000256" key="4">
    <source>
        <dbReference type="PROSITE-ProRule" id="PRU00335"/>
    </source>
</evidence>
<keyword evidence="1" id="KW-0805">Transcription regulation</keyword>
<dbReference type="Gene3D" id="1.10.357.10">
    <property type="entry name" value="Tetracycline Repressor, domain 2"/>
    <property type="match status" value="1"/>
</dbReference>
<dbReference type="Pfam" id="PF13305">
    <property type="entry name" value="TetR_C_33"/>
    <property type="match status" value="1"/>
</dbReference>
<dbReference type="EMBL" id="CP127294">
    <property type="protein sequence ID" value="WIX83149.1"/>
    <property type="molecule type" value="Genomic_DNA"/>
</dbReference>
<keyword evidence="7" id="KW-1185">Reference proteome</keyword>
<dbReference type="KEGG" id="acab:QRX50_21510"/>
<protein>
    <submittedName>
        <fullName evidence="6">TetR/AcrR family transcriptional regulator</fullName>
    </submittedName>
</protein>
<dbReference type="InterPro" id="IPR025996">
    <property type="entry name" value="MT1864/Rv1816-like_C"/>
</dbReference>
<dbReference type="GO" id="GO:0003700">
    <property type="term" value="F:DNA-binding transcription factor activity"/>
    <property type="evidence" value="ECO:0007669"/>
    <property type="project" value="TreeGrafter"/>
</dbReference>
<dbReference type="SUPFAM" id="SSF48498">
    <property type="entry name" value="Tetracyclin repressor-like, C-terminal domain"/>
    <property type="match status" value="1"/>
</dbReference>
<reference evidence="6 7" key="1">
    <citation type="submission" date="2023-06" db="EMBL/GenBank/DDBJ databases">
        <authorList>
            <person name="Oyuntsetseg B."/>
            <person name="Kim S.B."/>
        </authorList>
    </citation>
    <scope>NUCLEOTIDE SEQUENCE [LARGE SCALE GENOMIC DNA]</scope>
    <source>
        <strain evidence="6 7">2-15</strain>
    </source>
</reference>
<dbReference type="InterPro" id="IPR036271">
    <property type="entry name" value="Tet_transcr_reg_TetR-rel_C_sf"/>
</dbReference>
<proteinExistence type="predicted"/>
<evidence type="ECO:0000259" key="5">
    <source>
        <dbReference type="PROSITE" id="PS50977"/>
    </source>
</evidence>
<dbReference type="AlphaFoldDB" id="A0A9Y2IPJ1"/>
<evidence type="ECO:0000313" key="6">
    <source>
        <dbReference type="EMBL" id="WIX83149.1"/>
    </source>
</evidence>
<dbReference type="GO" id="GO:0000976">
    <property type="term" value="F:transcription cis-regulatory region binding"/>
    <property type="evidence" value="ECO:0007669"/>
    <property type="project" value="TreeGrafter"/>
</dbReference>
<dbReference type="InterPro" id="IPR009057">
    <property type="entry name" value="Homeodomain-like_sf"/>
</dbReference>
<dbReference type="RefSeq" id="WP_285973706.1">
    <property type="nucleotide sequence ID" value="NZ_CP127294.1"/>
</dbReference>
<dbReference type="InterPro" id="IPR050109">
    <property type="entry name" value="HTH-type_TetR-like_transc_reg"/>
</dbReference>